<protein>
    <recommendedName>
        <fullName evidence="5">Glycine zipper family protein</fullName>
    </recommendedName>
</protein>
<name>A0A1H1PQK5_9GAMM</name>
<dbReference type="EMBL" id="LT629763">
    <property type="protein sequence ID" value="SDS13410.1"/>
    <property type="molecule type" value="Genomic_DNA"/>
</dbReference>
<dbReference type="Proteomes" id="UP000243413">
    <property type="component" value="Chromosome I"/>
</dbReference>
<feature type="chain" id="PRO_5009256826" description="Glycine zipper family protein" evidence="2">
    <location>
        <begin position="29"/>
        <end position="246"/>
    </location>
</feature>
<organism evidence="3 4">
    <name type="scientific">Halopseudomonas sabulinigri</name>
    <dbReference type="NCBI Taxonomy" id="472181"/>
    <lineage>
        <taxon>Bacteria</taxon>
        <taxon>Pseudomonadati</taxon>
        <taxon>Pseudomonadota</taxon>
        <taxon>Gammaproteobacteria</taxon>
        <taxon>Pseudomonadales</taxon>
        <taxon>Pseudomonadaceae</taxon>
        <taxon>Halopseudomonas</taxon>
    </lineage>
</organism>
<gene>
    <name evidence="3" type="ORF">SAMN05216271_1235</name>
</gene>
<evidence type="ECO:0008006" key="5">
    <source>
        <dbReference type="Google" id="ProtNLM"/>
    </source>
</evidence>
<dbReference type="OrthoDB" id="196716at2"/>
<dbReference type="AlphaFoldDB" id="A0A1H1PQK5"/>
<dbReference type="STRING" id="472181.SAMN05216271_1235"/>
<evidence type="ECO:0000256" key="2">
    <source>
        <dbReference type="SAM" id="SignalP"/>
    </source>
</evidence>
<keyword evidence="2" id="KW-0732">Signal</keyword>
<dbReference type="Pfam" id="PF20125">
    <property type="entry name" value="DUF6515"/>
    <property type="match status" value="1"/>
</dbReference>
<feature type="compositionally biased region" description="Low complexity" evidence="1">
    <location>
        <begin position="64"/>
        <end position="81"/>
    </location>
</feature>
<feature type="compositionally biased region" description="Polar residues" evidence="1">
    <location>
        <begin position="43"/>
        <end position="57"/>
    </location>
</feature>
<reference evidence="4" key="1">
    <citation type="submission" date="2016-10" db="EMBL/GenBank/DDBJ databases">
        <authorList>
            <person name="Varghese N."/>
            <person name="Submissions S."/>
        </authorList>
    </citation>
    <scope>NUCLEOTIDE SEQUENCE [LARGE SCALE GENOMIC DNA]</scope>
    <source>
        <strain evidence="4">JCM 14963</strain>
    </source>
</reference>
<accession>A0A1H1PQK5</accession>
<dbReference type="InterPro" id="IPR045398">
    <property type="entry name" value="DUF6515"/>
</dbReference>
<evidence type="ECO:0000256" key="1">
    <source>
        <dbReference type="SAM" id="MobiDB-lite"/>
    </source>
</evidence>
<feature type="signal peptide" evidence="2">
    <location>
        <begin position="1"/>
        <end position="28"/>
    </location>
</feature>
<feature type="region of interest" description="Disordered" evidence="1">
    <location>
        <begin position="29"/>
        <end position="91"/>
    </location>
</feature>
<proteinExistence type="predicted"/>
<evidence type="ECO:0000313" key="4">
    <source>
        <dbReference type="Proteomes" id="UP000243413"/>
    </source>
</evidence>
<dbReference type="RefSeq" id="WP_157719311.1">
    <property type="nucleotide sequence ID" value="NZ_LT629763.1"/>
</dbReference>
<evidence type="ECO:0000313" key="3">
    <source>
        <dbReference type="EMBL" id="SDS13410.1"/>
    </source>
</evidence>
<sequence>MHTIFSHKPQRLALLLAAVLLGSTAVMAAPGGQDRHENAGPGTHQQSQHNNPHNSPQPLHEPGRQQQSAPARAPAQPQMRPGNKVAQLPSGYRQIHHRESDYYYARGAWYRPQGAGFIIVMPPIGLSIPVLPGGYITVIIGGRPYYRYNDIYYVQRGTSYVVVDAPSEDQAGTASQDELYIYPANNQSAAQQSKDRYECHQWGNSQTGYNPTQAYGGVAASETATARANYQRAMTACLEARGYTVR</sequence>